<name>A0ABV4WKL1_9CYAN</name>
<sequence length="156" mass="18008">MVEDEFDFPIGKPLISMSVWESKEFSSNELWLEKVKLIFQDQELILQPIADTDEIEIIVKPKSLMPINQVAMPTNPMVMEELVSSSKRLENHIWYNAFIGKKLQTVWVCENSQGYRDQIILAFQHLHPSVSFVAEGSVIKVFSLEQIKQKKISITI</sequence>
<organism evidence="1 2">
    <name type="scientific">Floridaenema evergladense BLCC-F167</name>
    <dbReference type="NCBI Taxonomy" id="3153639"/>
    <lineage>
        <taxon>Bacteria</taxon>
        <taxon>Bacillati</taxon>
        <taxon>Cyanobacteriota</taxon>
        <taxon>Cyanophyceae</taxon>
        <taxon>Oscillatoriophycideae</taxon>
        <taxon>Aerosakkonematales</taxon>
        <taxon>Aerosakkonemataceae</taxon>
        <taxon>Floridanema</taxon>
        <taxon>Floridanema evergladense</taxon>
    </lineage>
</organism>
<reference evidence="1 2" key="1">
    <citation type="submission" date="2024-09" db="EMBL/GenBank/DDBJ databases">
        <title>Floridaenema gen nov. (Aerosakkonemataceae, Aerosakkonematales ord. nov., Cyanobacteria) from benthic tropical and subtropical fresh waters, with the description of four new species.</title>
        <authorList>
            <person name="Moretto J.A."/>
            <person name="Berthold D.E."/>
            <person name="Lefler F.W."/>
            <person name="Huang I.-S."/>
            <person name="Laughinghouse H. IV."/>
        </authorList>
    </citation>
    <scope>NUCLEOTIDE SEQUENCE [LARGE SCALE GENOMIC DNA]</scope>
    <source>
        <strain evidence="1 2">BLCC-F167</strain>
    </source>
</reference>
<dbReference type="InterPro" id="IPR046297">
    <property type="entry name" value="DUF6334"/>
</dbReference>
<comment type="caution">
    <text evidence="1">The sequence shown here is derived from an EMBL/GenBank/DDBJ whole genome shotgun (WGS) entry which is preliminary data.</text>
</comment>
<dbReference type="RefSeq" id="WP_413277894.1">
    <property type="nucleotide sequence ID" value="NZ_JBHFNT010000112.1"/>
</dbReference>
<dbReference type="Proteomes" id="UP001576780">
    <property type="component" value="Unassembled WGS sequence"/>
</dbReference>
<gene>
    <name evidence="1" type="ORF">ACE1CA_13195</name>
</gene>
<proteinExistence type="predicted"/>
<keyword evidence="2" id="KW-1185">Reference proteome</keyword>
<evidence type="ECO:0000313" key="2">
    <source>
        <dbReference type="Proteomes" id="UP001576780"/>
    </source>
</evidence>
<protein>
    <submittedName>
        <fullName evidence="1">DUF6334 family protein</fullName>
    </submittedName>
</protein>
<accession>A0ABV4WKL1</accession>
<dbReference type="Pfam" id="PF19860">
    <property type="entry name" value="DUF6334"/>
    <property type="match status" value="1"/>
</dbReference>
<evidence type="ECO:0000313" key="1">
    <source>
        <dbReference type="EMBL" id="MFB2835481.1"/>
    </source>
</evidence>
<dbReference type="EMBL" id="JBHFNT010000112">
    <property type="protein sequence ID" value="MFB2835481.1"/>
    <property type="molecule type" value="Genomic_DNA"/>
</dbReference>